<sequence length="1106" mass="121734">MRRIFIPVFYAVVLWCIFALSSAQAQTTTEKVLIKGRVIDAKDKLPVIGATVIEQDNDKRTIVGQATDIDGNFALKISDVSHKLVISIIGYKSRIFDIGTRRVFNVTLEGSANDISEVQIVAHARTGNGTGLTIDKRDQTTSTVTLNAKDVEELQATTIDQAIQGRLPGVDIVSNSGDPGAGMSIKIRGTSSINGVSNPLIVVDGVPFDTQVPTDFNFATADNNQYADLLSIAPSDIQTISILKDAAATAVWGSRAANGVLIITTKRGVKGSPTISYTFKGTLTQQPSGIPLLTGDQYSTFIPEMVMNVTGAPLNTQTVREFSYDKSDPYYFYNYGQNTNWLKAISQTGYVMDHNLSITGGGDKARYFASVGYNDQKGTTIGTGLNRLNTRLNLDYIVSNKIHFTTFVAYAHTNTQYDYAFASNGSGFDGVRAIAATKMPNMSIYEYDQYGHLTPNFFSPASNIQGQYVVSTSTPSASYAGTYNPVAMATAALNNLIGDRITPHFQLVYNISGAWTATSDVVFDINNQRQAKFLPQIATGRPFTETAVNRASNSDFDTYSVSTKTNILFNPELGEKHSFTGLISLQSEDDKSYTQGQLISNTASSTSTDASVPGRTTNTDLSLTSGVAQTRTVAALINGQYKYLDRYIINVALREDGNSRFGESERYGFFPAVSARWRLSGEPFMKKYDKWLDEFSFRGSYGHSGNPPNKDYLFYSVYTNTPNNYLGLSGLYPNSIQLNNLRWEDLVGIDAGVNIIMFKNRLNIDLDLYRNRTNNLLTPNLSLATYTGYSSVALNVGTLDNQGFELSIFSTPYKSRKLQVDFNFNISQNLNTLRSISPYYATSSGDVTTNGHYLSVLQLNNPLGSFYGYKFKGVYTNADATIARDANGGKIVSPDGTPVQMRFNYPKVDYKFQPGDAIYEDINHDGNINYQDVVYLGNGNPKFTGGFGPTVTWGGRITLQAFFNYRLGGQIINGTKMQTTNEYSYDNQSSAVLRRWRTPGDNTDIPRALFNYGYNWLGSDRYVESGTFLRFRSITARYNFDKALASRIKAKNLSVYLTAENLLTFTHYTGQDPEVSTSGVGIFSQVVDNSTTPPLKQVTFGLSASF</sequence>
<dbReference type="InterPro" id="IPR012910">
    <property type="entry name" value="Plug_dom"/>
</dbReference>
<dbReference type="InterPro" id="IPR008969">
    <property type="entry name" value="CarboxyPept-like_regulatory"/>
</dbReference>
<evidence type="ECO:0000256" key="1">
    <source>
        <dbReference type="ARBA" id="ARBA00004571"/>
    </source>
</evidence>
<gene>
    <name evidence="13" type="ORF">IRJ18_08370</name>
</gene>
<keyword evidence="10" id="KW-0732">Signal</keyword>
<dbReference type="Gene3D" id="2.60.40.1120">
    <property type="entry name" value="Carboxypeptidase-like, regulatory domain"/>
    <property type="match status" value="1"/>
</dbReference>
<keyword evidence="14" id="KW-1185">Reference proteome</keyword>
<dbReference type="InterPro" id="IPR023997">
    <property type="entry name" value="TonB-dep_OMP_SusC/RagA_CS"/>
</dbReference>
<keyword evidence="3 8" id="KW-1134">Transmembrane beta strand</keyword>
<evidence type="ECO:0000256" key="9">
    <source>
        <dbReference type="RuleBase" id="RU003357"/>
    </source>
</evidence>
<dbReference type="Gene3D" id="2.40.170.20">
    <property type="entry name" value="TonB-dependent receptor, beta-barrel domain"/>
    <property type="match status" value="1"/>
</dbReference>
<comment type="subcellular location">
    <subcellularLocation>
        <location evidence="1 8">Cell outer membrane</location>
        <topology evidence="1 8">Multi-pass membrane protein</topology>
    </subcellularLocation>
</comment>
<keyword evidence="4 8" id="KW-0812">Transmembrane</keyword>
<dbReference type="Pfam" id="PF13715">
    <property type="entry name" value="CarbopepD_reg_2"/>
    <property type="match status" value="1"/>
</dbReference>
<dbReference type="Proteomes" id="UP000632774">
    <property type="component" value="Unassembled WGS sequence"/>
</dbReference>
<dbReference type="InterPro" id="IPR023996">
    <property type="entry name" value="TonB-dep_OMP_SusC/RagA"/>
</dbReference>
<dbReference type="PROSITE" id="PS52016">
    <property type="entry name" value="TONB_DEPENDENT_REC_3"/>
    <property type="match status" value="1"/>
</dbReference>
<feature type="signal peptide" evidence="10">
    <location>
        <begin position="1"/>
        <end position="25"/>
    </location>
</feature>
<evidence type="ECO:0000256" key="6">
    <source>
        <dbReference type="ARBA" id="ARBA00023136"/>
    </source>
</evidence>
<evidence type="ECO:0000313" key="13">
    <source>
        <dbReference type="EMBL" id="MBE9666371.1"/>
    </source>
</evidence>
<evidence type="ECO:0000313" key="14">
    <source>
        <dbReference type="Proteomes" id="UP000632774"/>
    </source>
</evidence>
<dbReference type="Pfam" id="PF07715">
    <property type="entry name" value="Plug"/>
    <property type="match status" value="1"/>
</dbReference>
<feature type="chain" id="PRO_5045676186" evidence="10">
    <location>
        <begin position="26"/>
        <end position="1106"/>
    </location>
</feature>
<proteinExistence type="inferred from homology"/>
<evidence type="ECO:0000256" key="7">
    <source>
        <dbReference type="ARBA" id="ARBA00023237"/>
    </source>
</evidence>
<evidence type="ECO:0000259" key="12">
    <source>
        <dbReference type="Pfam" id="PF07715"/>
    </source>
</evidence>
<dbReference type="Pfam" id="PF00593">
    <property type="entry name" value="TonB_dep_Rec_b-barrel"/>
    <property type="match status" value="1"/>
</dbReference>
<keyword evidence="2 8" id="KW-0813">Transport</keyword>
<evidence type="ECO:0000256" key="5">
    <source>
        <dbReference type="ARBA" id="ARBA00023077"/>
    </source>
</evidence>
<dbReference type="InterPro" id="IPR039426">
    <property type="entry name" value="TonB-dep_rcpt-like"/>
</dbReference>
<evidence type="ECO:0000256" key="4">
    <source>
        <dbReference type="ARBA" id="ARBA00022692"/>
    </source>
</evidence>
<reference evidence="13 14" key="1">
    <citation type="submission" date="2020-10" db="EMBL/GenBank/DDBJ databases">
        <title>Mucilaginibacter mali sp. nov., isolated from rhizosphere soil of apple orchard.</title>
        <authorList>
            <person name="Lee J.-S."/>
            <person name="Kim H.S."/>
            <person name="Kim J.-S."/>
        </authorList>
    </citation>
    <scope>NUCLEOTIDE SEQUENCE [LARGE SCALE GENOMIC DNA]</scope>
    <source>
        <strain evidence="13 14">KCTC 23157</strain>
    </source>
</reference>
<evidence type="ECO:0000256" key="2">
    <source>
        <dbReference type="ARBA" id="ARBA00022448"/>
    </source>
</evidence>
<dbReference type="SUPFAM" id="SSF49464">
    <property type="entry name" value="Carboxypeptidase regulatory domain-like"/>
    <property type="match status" value="1"/>
</dbReference>
<evidence type="ECO:0000256" key="8">
    <source>
        <dbReference type="PROSITE-ProRule" id="PRU01360"/>
    </source>
</evidence>
<dbReference type="PROSITE" id="PS00018">
    <property type="entry name" value="EF_HAND_1"/>
    <property type="match status" value="1"/>
</dbReference>
<comment type="similarity">
    <text evidence="8 9">Belongs to the TonB-dependent receptor family.</text>
</comment>
<feature type="domain" description="TonB-dependent receptor plug" evidence="12">
    <location>
        <begin position="135"/>
        <end position="260"/>
    </location>
</feature>
<dbReference type="NCBIfam" id="TIGR04056">
    <property type="entry name" value="OMP_RagA_SusC"/>
    <property type="match status" value="1"/>
</dbReference>
<feature type="domain" description="TonB-dependent receptor-like beta-barrel" evidence="11">
    <location>
        <begin position="475"/>
        <end position="855"/>
    </location>
</feature>
<dbReference type="EMBL" id="JADFFM010000001">
    <property type="protein sequence ID" value="MBE9666371.1"/>
    <property type="molecule type" value="Genomic_DNA"/>
</dbReference>
<dbReference type="RefSeq" id="WP_194105736.1">
    <property type="nucleotide sequence ID" value="NZ_JADFFM010000001.1"/>
</dbReference>
<protein>
    <submittedName>
        <fullName evidence="13">SusC/RagA family TonB-linked outer membrane protein</fullName>
    </submittedName>
</protein>
<dbReference type="SUPFAM" id="SSF56935">
    <property type="entry name" value="Porins"/>
    <property type="match status" value="1"/>
</dbReference>
<dbReference type="Gene3D" id="2.170.130.10">
    <property type="entry name" value="TonB-dependent receptor, plug domain"/>
    <property type="match status" value="1"/>
</dbReference>
<keyword evidence="7 8" id="KW-0998">Cell outer membrane</keyword>
<dbReference type="InterPro" id="IPR036942">
    <property type="entry name" value="Beta-barrel_TonB_sf"/>
</dbReference>
<organism evidence="13 14">
    <name type="scientific">Mucilaginibacter boryungensis</name>
    <dbReference type="NCBI Taxonomy" id="768480"/>
    <lineage>
        <taxon>Bacteria</taxon>
        <taxon>Pseudomonadati</taxon>
        <taxon>Bacteroidota</taxon>
        <taxon>Sphingobacteriia</taxon>
        <taxon>Sphingobacteriales</taxon>
        <taxon>Sphingobacteriaceae</taxon>
        <taxon>Mucilaginibacter</taxon>
    </lineage>
</organism>
<dbReference type="InterPro" id="IPR000531">
    <property type="entry name" value="Beta-barrel_TonB"/>
</dbReference>
<dbReference type="InterPro" id="IPR037066">
    <property type="entry name" value="Plug_dom_sf"/>
</dbReference>
<dbReference type="InterPro" id="IPR018247">
    <property type="entry name" value="EF_Hand_1_Ca_BS"/>
</dbReference>
<evidence type="ECO:0000256" key="10">
    <source>
        <dbReference type="SAM" id="SignalP"/>
    </source>
</evidence>
<dbReference type="NCBIfam" id="TIGR04057">
    <property type="entry name" value="SusC_RagA_signa"/>
    <property type="match status" value="1"/>
</dbReference>
<evidence type="ECO:0000259" key="11">
    <source>
        <dbReference type="Pfam" id="PF00593"/>
    </source>
</evidence>
<keyword evidence="6 8" id="KW-0472">Membrane</keyword>
<comment type="caution">
    <text evidence="13">The sequence shown here is derived from an EMBL/GenBank/DDBJ whole genome shotgun (WGS) entry which is preliminary data.</text>
</comment>
<keyword evidence="5 9" id="KW-0798">TonB box</keyword>
<name>A0ABR9XGL2_9SPHI</name>
<evidence type="ECO:0000256" key="3">
    <source>
        <dbReference type="ARBA" id="ARBA00022452"/>
    </source>
</evidence>
<accession>A0ABR9XGL2</accession>